<proteinExistence type="predicted"/>
<dbReference type="EMBL" id="ABEU02000001">
    <property type="protein sequence ID" value="PNR62201.1"/>
    <property type="molecule type" value="Genomic_DNA"/>
</dbReference>
<dbReference type="PaxDb" id="3218-PP1S86_85V6.1"/>
<dbReference type="Gramene" id="Pp3c1_13710V3.1">
    <property type="protein sequence ID" value="PAC:32969032.CDS.1"/>
    <property type="gene ID" value="Pp3c1_13710"/>
</dbReference>
<evidence type="ECO:0000313" key="4">
    <source>
        <dbReference type="Proteomes" id="UP000006727"/>
    </source>
</evidence>
<feature type="compositionally biased region" description="Basic and acidic residues" evidence="1">
    <location>
        <begin position="138"/>
        <end position="149"/>
    </location>
</feature>
<sequence>MRPPQHYTHGQNPPQSGEKAQPQGGEGTAAGSPSIYVEQDEFQSKFEKHRNFIPQSSFLLIIRTKHFVCVVVMVGAWPPPDLAPRPRWNNPPSSAHSLTHSHTDTKEKAYLRSIAQTHGLMGSLSFMPAPTSTSSSSSHEKTWRRHDEANDGGLMRLRRN</sequence>
<dbReference type="Proteomes" id="UP000006727">
    <property type="component" value="Chromosome 1"/>
</dbReference>
<reference evidence="2 4" key="1">
    <citation type="journal article" date="2008" name="Science">
        <title>The Physcomitrella genome reveals evolutionary insights into the conquest of land by plants.</title>
        <authorList>
            <person name="Rensing S."/>
            <person name="Lang D."/>
            <person name="Zimmer A."/>
            <person name="Terry A."/>
            <person name="Salamov A."/>
            <person name="Shapiro H."/>
            <person name="Nishiyama T."/>
            <person name="Perroud P.-F."/>
            <person name="Lindquist E."/>
            <person name="Kamisugi Y."/>
            <person name="Tanahashi T."/>
            <person name="Sakakibara K."/>
            <person name="Fujita T."/>
            <person name="Oishi K."/>
            <person name="Shin-I T."/>
            <person name="Kuroki Y."/>
            <person name="Toyoda A."/>
            <person name="Suzuki Y."/>
            <person name="Hashimoto A."/>
            <person name="Yamaguchi K."/>
            <person name="Sugano A."/>
            <person name="Kohara Y."/>
            <person name="Fujiyama A."/>
            <person name="Anterola A."/>
            <person name="Aoki S."/>
            <person name="Ashton N."/>
            <person name="Barbazuk W.B."/>
            <person name="Barker E."/>
            <person name="Bennetzen J."/>
            <person name="Bezanilla M."/>
            <person name="Blankenship R."/>
            <person name="Cho S.H."/>
            <person name="Dutcher S."/>
            <person name="Estelle M."/>
            <person name="Fawcett J.A."/>
            <person name="Gundlach H."/>
            <person name="Hanada K."/>
            <person name="Heyl A."/>
            <person name="Hicks K.A."/>
            <person name="Hugh J."/>
            <person name="Lohr M."/>
            <person name="Mayer K."/>
            <person name="Melkozernov A."/>
            <person name="Murata T."/>
            <person name="Nelson D."/>
            <person name="Pils B."/>
            <person name="Prigge M."/>
            <person name="Reiss B."/>
            <person name="Renner T."/>
            <person name="Rombauts S."/>
            <person name="Rushton P."/>
            <person name="Sanderfoot A."/>
            <person name="Schween G."/>
            <person name="Shiu S.-H."/>
            <person name="Stueber K."/>
            <person name="Theodoulou F.L."/>
            <person name="Tu H."/>
            <person name="Van de Peer Y."/>
            <person name="Verrier P.J."/>
            <person name="Waters E."/>
            <person name="Wood A."/>
            <person name="Yang L."/>
            <person name="Cove D."/>
            <person name="Cuming A."/>
            <person name="Hasebe M."/>
            <person name="Lucas S."/>
            <person name="Mishler D.B."/>
            <person name="Reski R."/>
            <person name="Grigoriev I."/>
            <person name="Quatrano R.S."/>
            <person name="Boore J.L."/>
        </authorList>
    </citation>
    <scope>NUCLEOTIDE SEQUENCE [LARGE SCALE GENOMIC DNA]</scope>
    <source>
        <strain evidence="3 4">cv. Gransden 2004</strain>
    </source>
</reference>
<protein>
    <submittedName>
        <fullName evidence="2 3">Uncharacterized protein</fullName>
    </submittedName>
</protein>
<dbReference type="EnsemblPlants" id="Pp3c1_13710V3.1">
    <property type="protein sequence ID" value="PAC:32969032.CDS.1"/>
    <property type="gene ID" value="Pp3c1_13710"/>
</dbReference>
<dbReference type="HOGENOM" id="CLU_1655106_0_0_1"/>
<evidence type="ECO:0000256" key="1">
    <source>
        <dbReference type="SAM" id="MobiDB-lite"/>
    </source>
</evidence>
<accession>A9SJX2</accession>
<dbReference type="AlphaFoldDB" id="A9SJX2"/>
<feature type="region of interest" description="Disordered" evidence="1">
    <location>
        <begin position="1"/>
        <end position="34"/>
    </location>
</feature>
<reference evidence="3" key="3">
    <citation type="submission" date="2020-12" db="UniProtKB">
        <authorList>
            <consortium name="EnsemblPlants"/>
        </authorList>
    </citation>
    <scope>IDENTIFICATION</scope>
</reference>
<reference evidence="2 4" key="2">
    <citation type="journal article" date="2018" name="Plant J.">
        <title>The Physcomitrella patens chromosome-scale assembly reveals moss genome structure and evolution.</title>
        <authorList>
            <person name="Lang D."/>
            <person name="Ullrich K.K."/>
            <person name="Murat F."/>
            <person name="Fuchs J."/>
            <person name="Jenkins J."/>
            <person name="Haas F.B."/>
            <person name="Piednoel M."/>
            <person name="Gundlach H."/>
            <person name="Van Bel M."/>
            <person name="Meyberg R."/>
            <person name="Vives C."/>
            <person name="Morata J."/>
            <person name="Symeonidi A."/>
            <person name="Hiss M."/>
            <person name="Muchero W."/>
            <person name="Kamisugi Y."/>
            <person name="Saleh O."/>
            <person name="Blanc G."/>
            <person name="Decker E.L."/>
            <person name="van Gessel N."/>
            <person name="Grimwood J."/>
            <person name="Hayes R.D."/>
            <person name="Graham S.W."/>
            <person name="Gunter L.E."/>
            <person name="McDaniel S.F."/>
            <person name="Hoernstein S.N.W."/>
            <person name="Larsson A."/>
            <person name="Li F.W."/>
            <person name="Perroud P.F."/>
            <person name="Phillips J."/>
            <person name="Ranjan P."/>
            <person name="Rokshar D.S."/>
            <person name="Rothfels C.J."/>
            <person name="Schneider L."/>
            <person name="Shu S."/>
            <person name="Stevenson D.W."/>
            <person name="Thummler F."/>
            <person name="Tillich M."/>
            <person name="Villarreal Aguilar J.C."/>
            <person name="Widiez T."/>
            <person name="Wong G.K."/>
            <person name="Wymore A."/>
            <person name="Zhang Y."/>
            <person name="Zimmer A.D."/>
            <person name="Quatrano R.S."/>
            <person name="Mayer K.F.X."/>
            <person name="Goodstein D."/>
            <person name="Casacuberta J.M."/>
            <person name="Vandepoele K."/>
            <person name="Reski R."/>
            <person name="Cuming A.C."/>
            <person name="Tuskan G.A."/>
            <person name="Maumus F."/>
            <person name="Salse J."/>
            <person name="Schmutz J."/>
            <person name="Rensing S.A."/>
        </authorList>
    </citation>
    <scope>NUCLEOTIDE SEQUENCE [LARGE SCALE GENOMIC DNA]</scope>
    <source>
        <strain evidence="3 4">cv. Gransden 2004</strain>
    </source>
</reference>
<dbReference type="InParanoid" id="A9SJX2"/>
<evidence type="ECO:0000313" key="2">
    <source>
        <dbReference type="EMBL" id="PNR62201.1"/>
    </source>
</evidence>
<gene>
    <name evidence="2" type="ORF">PHYPA_000625</name>
</gene>
<feature type="region of interest" description="Disordered" evidence="1">
    <location>
        <begin position="127"/>
        <end position="160"/>
    </location>
</feature>
<organism evidence="2">
    <name type="scientific">Physcomitrium patens</name>
    <name type="common">Spreading-leaved earth moss</name>
    <name type="synonym">Physcomitrella patens</name>
    <dbReference type="NCBI Taxonomy" id="3218"/>
    <lineage>
        <taxon>Eukaryota</taxon>
        <taxon>Viridiplantae</taxon>
        <taxon>Streptophyta</taxon>
        <taxon>Embryophyta</taxon>
        <taxon>Bryophyta</taxon>
        <taxon>Bryophytina</taxon>
        <taxon>Bryopsida</taxon>
        <taxon>Funariidae</taxon>
        <taxon>Funariales</taxon>
        <taxon>Funariaceae</taxon>
        <taxon>Physcomitrium</taxon>
    </lineage>
</organism>
<name>A9SJX2_PHYPA</name>
<evidence type="ECO:0000313" key="3">
    <source>
        <dbReference type="EnsemblPlants" id="PAC:32969032.CDS.1"/>
    </source>
</evidence>
<keyword evidence="4" id="KW-1185">Reference proteome</keyword>